<evidence type="ECO:0000313" key="2">
    <source>
        <dbReference type="EMBL" id="PCD77257.1"/>
    </source>
</evidence>
<keyword evidence="3" id="KW-1185">Reference proteome</keyword>
<dbReference type="Gene3D" id="2.40.70.10">
    <property type="entry name" value="Acid Proteases"/>
    <property type="match status" value="1"/>
</dbReference>
<gene>
    <name evidence="2" type="ORF">CLN94_05740</name>
</gene>
<dbReference type="InterPro" id="IPR021109">
    <property type="entry name" value="Peptidase_aspartic_dom_sf"/>
</dbReference>
<evidence type="ECO:0000313" key="3">
    <source>
        <dbReference type="Proteomes" id="UP000243507"/>
    </source>
</evidence>
<dbReference type="GO" id="GO:0006508">
    <property type="term" value="P:proteolysis"/>
    <property type="evidence" value="ECO:0007669"/>
    <property type="project" value="UniProtKB-KW"/>
</dbReference>
<sequence>MDGDLTGRAMYFGLLLLAVGGYAVTQFVRRPGQAAQQMLIWAFIFIGLMGAAGMWQDISREALGRQEVLEDGRIVAPLAPDGHYYLTAEINGTKVRFMVDTGASDIVLTRQDAARVGLNPDGLSYFGQARTANGTVATAPVVLNSLDLGPIHDENLRAVVNGGEMDQSLMGMAYLTRFARVELSRDQLILER</sequence>
<feature type="transmembrane region" description="Helical" evidence="1">
    <location>
        <begin position="34"/>
        <end position="55"/>
    </location>
</feature>
<comment type="caution">
    <text evidence="2">The sequence shown here is derived from an EMBL/GenBank/DDBJ whole genome shotgun (WGS) entry which is preliminary data.</text>
</comment>
<organism evidence="2 3">
    <name type="scientific">Pseudothioclava arenosa</name>
    <dbReference type="NCBI Taxonomy" id="1795308"/>
    <lineage>
        <taxon>Bacteria</taxon>
        <taxon>Pseudomonadati</taxon>
        <taxon>Pseudomonadota</taxon>
        <taxon>Alphaproteobacteria</taxon>
        <taxon>Rhodobacterales</taxon>
        <taxon>Paracoccaceae</taxon>
        <taxon>Pseudothioclava</taxon>
    </lineage>
</organism>
<dbReference type="Proteomes" id="UP000243507">
    <property type="component" value="Unassembled WGS sequence"/>
</dbReference>
<dbReference type="GO" id="GO:0004190">
    <property type="term" value="F:aspartic-type endopeptidase activity"/>
    <property type="evidence" value="ECO:0007669"/>
    <property type="project" value="InterPro"/>
</dbReference>
<dbReference type="RefSeq" id="WP_096432043.1">
    <property type="nucleotide sequence ID" value="NZ_NTJD01000003.1"/>
</dbReference>
<name>A0A2A4CS00_9RHOB</name>
<evidence type="ECO:0000256" key="1">
    <source>
        <dbReference type="SAM" id="Phobius"/>
    </source>
</evidence>
<dbReference type="SUPFAM" id="SSF50630">
    <property type="entry name" value="Acid proteases"/>
    <property type="match status" value="1"/>
</dbReference>
<protein>
    <submittedName>
        <fullName evidence="2">TIGR02281 family clan AA aspartic protease</fullName>
    </submittedName>
</protein>
<dbReference type="PROSITE" id="PS00141">
    <property type="entry name" value="ASP_PROTEASE"/>
    <property type="match status" value="1"/>
</dbReference>
<reference evidence="2 3" key="1">
    <citation type="submission" date="2017-09" db="EMBL/GenBank/DDBJ databases">
        <title>A multilocus sequence analysis scheme for characterization of bacteria in the genus Thioclava.</title>
        <authorList>
            <person name="Liu Y."/>
            <person name="Shao Z."/>
        </authorList>
    </citation>
    <scope>NUCLEOTIDE SEQUENCE [LARGE SCALE GENOMIC DNA]</scope>
    <source>
        <strain evidence="2 3">CAU 1312</strain>
    </source>
</reference>
<dbReference type="OrthoDB" id="7595324at2"/>
<keyword evidence="1" id="KW-0472">Membrane</keyword>
<proteinExistence type="predicted"/>
<dbReference type="AlphaFoldDB" id="A0A2A4CS00"/>
<keyword evidence="2" id="KW-0378">Hydrolase</keyword>
<keyword evidence="2" id="KW-0645">Protease</keyword>
<dbReference type="NCBIfam" id="TIGR02281">
    <property type="entry name" value="clan_AA_DTGA"/>
    <property type="match status" value="1"/>
</dbReference>
<accession>A0A2A4CS00</accession>
<dbReference type="InterPro" id="IPR034122">
    <property type="entry name" value="Retropepsin-like_bacterial"/>
</dbReference>
<feature type="transmembrane region" description="Helical" evidence="1">
    <location>
        <begin position="9"/>
        <end position="28"/>
    </location>
</feature>
<dbReference type="InterPro" id="IPR001969">
    <property type="entry name" value="Aspartic_peptidase_AS"/>
</dbReference>
<keyword evidence="1" id="KW-1133">Transmembrane helix</keyword>
<dbReference type="EMBL" id="NTJD01000003">
    <property type="protein sequence ID" value="PCD77257.1"/>
    <property type="molecule type" value="Genomic_DNA"/>
</dbReference>
<dbReference type="Pfam" id="PF13975">
    <property type="entry name" value="gag-asp_proteas"/>
    <property type="match status" value="1"/>
</dbReference>
<keyword evidence="1" id="KW-0812">Transmembrane</keyword>
<dbReference type="InterPro" id="IPR011969">
    <property type="entry name" value="Clan_AA_Asp_peptidase_C"/>
</dbReference>
<dbReference type="CDD" id="cd05483">
    <property type="entry name" value="retropepsin_like_bacteria"/>
    <property type="match status" value="1"/>
</dbReference>